<evidence type="ECO:0000256" key="9">
    <source>
        <dbReference type="ARBA" id="ARBA00023136"/>
    </source>
</evidence>
<dbReference type="GO" id="GO:0071972">
    <property type="term" value="F:peptidoglycan L,D-transpeptidase activity"/>
    <property type="evidence" value="ECO:0007669"/>
    <property type="project" value="TreeGrafter"/>
</dbReference>
<evidence type="ECO:0000313" key="15">
    <source>
        <dbReference type="EMBL" id="SKC64488.1"/>
    </source>
</evidence>
<dbReference type="OrthoDB" id="9757901at2"/>
<dbReference type="Gene3D" id="3.30.1390.30">
    <property type="entry name" value="Penicillin-binding protein 2a, domain 3"/>
    <property type="match status" value="1"/>
</dbReference>
<accession>A0A1T5KMI4</accession>
<evidence type="ECO:0000256" key="1">
    <source>
        <dbReference type="ARBA" id="ARBA00004167"/>
    </source>
</evidence>
<dbReference type="Pfam" id="PF00905">
    <property type="entry name" value="Transpeptidase"/>
    <property type="match status" value="1"/>
</dbReference>
<dbReference type="GO" id="GO:0005886">
    <property type="term" value="C:plasma membrane"/>
    <property type="evidence" value="ECO:0007669"/>
    <property type="project" value="UniProtKB-SubCell"/>
</dbReference>
<protein>
    <submittedName>
        <fullName evidence="15">Penicillin-binding protein 2</fullName>
    </submittedName>
</protein>
<evidence type="ECO:0000256" key="12">
    <source>
        <dbReference type="SAM" id="Phobius"/>
    </source>
</evidence>
<keyword evidence="7" id="KW-0573">Peptidoglycan synthesis</keyword>
<keyword evidence="16" id="KW-1185">Reference proteome</keyword>
<evidence type="ECO:0000256" key="5">
    <source>
        <dbReference type="ARBA" id="ARBA00022692"/>
    </source>
</evidence>
<dbReference type="GO" id="GO:0071555">
    <property type="term" value="P:cell wall organization"/>
    <property type="evidence" value="ECO:0007669"/>
    <property type="project" value="UniProtKB-KW"/>
</dbReference>
<keyword evidence="10" id="KW-0961">Cell wall biogenesis/degradation</keyword>
<evidence type="ECO:0000256" key="7">
    <source>
        <dbReference type="ARBA" id="ARBA00022984"/>
    </source>
</evidence>
<evidence type="ECO:0000256" key="2">
    <source>
        <dbReference type="ARBA" id="ARBA00004236"/>
    </source>
</evidence>
<keyword evidence="6" id="KW-0133">Cell shape</keyword>
<evidence type="ECO:0000256" key="6">
    <source>
        <dbReference type="ARBA" id="ARBA00022960"/>
    </source>
</evidence>
<evidence type="ECO:0000256" key="8">
    <source>
        <dbReference type="ARBA" id="ARBA00022989"/>
    </source>
</evidence>
<dbReference type="STRING" id="36842.SAMN02194393_01936"/>
<dbReference type="EMBL" id="FUZT01000004">
    <property type="protein sequence ID" value="SKC64488.1"/>
    <property type="molecule type" value="Genomic_DNA"/>
</dbReference>
<dbReference type="Gene3D" id="3.90.1310.10">
    <property type="entry name" value="Penicillin-binding protein 2a (Domain 2)"/>
    <property type="match status" value="2"/>
</dbReference>
<dbReference type="RefSeq" id="WP_079491183.1">
    <property type="nucleotide sequence ID" value="NZ_FUZT01000004.1"/>
</dbReference>
<dbReference type="PANTHER" id="PTHR30627:SF2">
    <property type="entry name" value="PEPTIDOGLYCAN D,D-TRANSPEPTIDASE MRDA"/>
    <property type="match status" value="1"/>
</dbReference>
<dbReference type="InterPro" id="IPR005311">
    <property type="entry name" value="PBP_dimer"/>
</dbReference>
<dbReference type="InterPro" id="IPR036138">
    <property type="entry name" value="PBP_dimer_sf"/>
</dbReference>
<reference evidence="15 16" key="1">
    <citation type="submission" date="2017-02" db="EMBL/GenBank/DDBJ databases">
        <authorList>
            <person name="Peterson S.W."/>
        </authorList>
    </citation>
    <scope>NUCLEOTIDE SEQUENCE [LARGE SCALE GENOMIC DNA]</scope>
    <source>
        <strain evidence="15 16">M1</strain>
    </source>
</reference>
<proteinExistence type="inferred from homology"/>
<evidence type="ECO:0000256" key="10">
    <source>
        <dbReference type="ARBA" id="ARBA00023316"/>
    </source>
</evidence>
<name>A0A1T5KMI4_9FIRM</name>
<dbReference type="GO" id="GO:0008360">
    <property type="term" value="P:regulation of cell shape"/>
    <property type="evidence" value="ECO:0007669"/>
    <property type="project" value="UniProtKB-KW"/>
</dbReference>
<dbReference type="GO" id="GO:0008658">
    <property type="term" value="F:penicillin binding"/>
    <property type="evidence" value="ECO:0007669"/>
    <property type="project" value="InterPro"/>
</dbReference>
<sequence length="972" mass="110721">MLDKLKDRNNQIIISFIVIFFIIFVRLLNLTIVEGENRRERSENIRIKDISIVAPRGEIRDRNGVLIAGNIPSFTVQLVRSELPIEDLHEVAIKVIDILEENNEKHIEFPIIIENNNFVYSYDREIENWLLSLGEEYYNLKDAEAVFNKIVSDNLPIENLDKLKAQEYLIAMGITPPISISKMKFLPQMKKEDFLKSYGLDVNIDAKKAFEELREKYKIGDEYTDDDARKILTIRHALTSQGYLKYKPLRIASDISEETAILIEEAGMDLPGIGVAIEPKRYYPNGEMASHILGFLGKISNESEIKKYVEENEYSKSDIVGKTGIEGKYELILKGENGAKSVEVNTYGRTVKELEYEKKPKPGKNIYLTIDTKLQKVAEEALKRGLEEIQKGGAFKSKWGDYDYKESFPNAKTGAVVVTDVNTGEVLALASYPAYDPNLFSTGISNEEWQNLQPENKRDPIAPNPMLNIATITAVQPGSIFKMITGLAAIDQGLDPNRKLYDGGVIRRGSETFGCWIWNQYKTSHGYVDLIKALEESCNYYMYDIVNGYDYYKDEPLGIDMNVDKLIEYIKMFGLGKTTGLEISEFVAGAPDPDKKSRNMLLYLERRLYEISEDYLPANILEDEDEIKNCIDEILSWAKDNPSRGTILSRLKEMGIEESKANDLADIIKFDYFIQMNFKEGDAFNLAIGQGAHAYTPVQMARYISAIANDGYLNELTLIKRIGNEEQSKADKKQKIPLNNNDNLKYIREGMRRVNETGTGRSAFSGFEGVAGKTGTAERDGKIPPLDEVEYIKKHLKYIAPNISLDKIMEESNKIFNQRKKELESLQKELEELQQKIEELEQENEKVSGKEANENRDDEIENLKSKKNRVNNEIIGKLTRGYFEEGSVMREAIKRLDKRVTDEMIDQFKSDYDNFAWFTSFSPYEKPEIAVVVLLFQGGHGGYGAPIAKEIIGTYQESKNGATMKNNQNLDE</sequence>
<organism evidence="15 16">
    <name type="scientific">Maledivibacter halophilus</name>
    <dbReference type="NCBI Taxonomy" id="36842"/>
    <lineage>
        <taxon>Bacteria</taxon>
        <taxon>Bacillati</taxon>
        <taxon>Bacillota</taxon>
        <taxon>Clostridia</taxon>
        <taxon>Peptostreptococcales</taxon>
        <taxon>Caminicellaceae</taxon>
        <taxon>Maledivibacter</taxon>
    </lineage>
</organism>
<dbReference type="InterPro" id="IPR012338">
    <property type="entry name" value="Beta-lactam/transpept-like"/>
</dbReference>
<feature type="transmembrane region" description="Helical" evidence="12">
    <location>
        <begin position="12"/>
        <end position="32"/>
    </location>
</feature>
<dbReference type="SUPFAM" id="SSF56519">
    <property type="entry name" value="Penicillin binding protein dimerisation domain"/>
    <property type="match status" value="1"/>
</dbReference>
<comment type="similarity">
    <text evidence="3">Belongs to the transpeptidase family.</text>
</comment>
<keyword evidence="5 12" id="KW-0812">Transmembrane</keyword>
<dbReference type="Gene3D" id="3.40.710.10">
    <property type="entry name" value="DD-peptidase/beta-lactamase superfamily"/>
    <property type="match status" value="2"/>
</dbReference>
<evidence type="ECO:0000259" key="14">
    <source>
        <dbReference type="Pfam" id="PF03717"/>
    </source>
</evidence>
<gene>
    <name evidence="15" type="ORF">SAMN02194393_01936</name>
</gene>
<dbReference type="InterPro" id="IPR001460">
    <property type="entry name" value="PCN-bd_Tpept"/>
</dbReference>
<evidence type="ECO:0000259" key="13">
    <source>
        <dbReference type="Pfam" id="PF00905"/>
    </source>
</evidence>
<dbReference type="SUPFAM" id="SSF56601">
    <property type="entry name" value="beta-lactamase/transpeptidase-like"/>
    <property type="match status" value="1"/>
</dbReference>
<keyword evidence="11" id="KW-0175">Coiled coil</keyword>
<dbReference type="AlphaFoldDB" id="A0A1T5KMI4"/>
<keyword evidence="9 12" id="KW-0472">Membrane</keyword>
<dbReference type="Pfam" id="PF03717">
    <property type="entry name" value="PBP_dimer"/>
    <property type="match status" value="1"/>
</dbReference>
<feature type="domain" description="Penicillin-binding protein transpeptidase" evidence="13">
    <location>
        <begin position="414"/>
        <end position="781"/>
    </location>
</feature>
<dbReference type="PANTHER" id="PTHR30627">
    <property type="entry name" value="PEPTIDOGLYCAN D,D-TRANSPEPTIDASE"/>
    <property type="match status" value="1"/>
</dbReference>
<evidence type="ECO:0000256" key="11">
    <source>
        <dbReference type="SAM" id="Coils"/>
    </source>
</evidence>
<dbReference type="GO" id="GO:0009252">
    <property type="term" value="P:peptidoglycan biosynthetic process"/>
    <property type="evidence" value="ECO:0007669"/>
    <property type="project" value="UniProtKB-KW"/>
</dbReference>
<feature type="domain" description="Penicillin-binding protein dimerisation" evidence="14">
    <location>
        <begin position="52"/>
        <end position="354"/>
    </location>
</feature>
<evidence type="ECO:0000256" key="3">
    <source>
        <dbReference type="ARBA" id="ARBA00007171"/>
    </source>
</evidence>
<dbReference type="InterPro" id="IPR050515">
    <property type="entry name" value="Beta-lactam/transpept"/>
</dbReference>
<keyword evidence="4" id="KW-1003">Cell membrane</keyword>
<feature type="coiled-coil region" evidence="11">
    <location>
        <begin position="809"/>
        <end position="873"/>
    </location>
</feature>
<comment type="subcellular location">
    <subcellularLocation>
        <location evidence="2">Cell membrane</location>
    </subcellularLocation>
    <subcellularLocation>
        <location evidence="1">Membrane</location>
        <topology evidence="1">Single-pass membrane protein</topology>
    </subcellularLocation>
</comment>
<evidence type="ECO:0000256" key="4">
    <source>
        <dbReference type="ARBA" id="ARBA00022475"/>
    </source>
</evidence>
<keyword evidence="8 12" id="KW-1133">Transmembrane helix</keyword>
<dbReference type="Proteomes" id="UP000190285">
    <property type="component" value="Unassembled WGS sequence"/>
</dbReference>
<evidence type="ECO:0000313" key="16">
    <source>
        <dbReference type="Proteomes" id="UP000190285"/>
    </source>
</evidence>